<evidence type="ECO:0000256" key="1">
    <source>
        <dbReference type="ARBA" id="ARBA00022491"/>
    </source>
</evidence>
<dbReference type="InterPro" id="IPR009057">
    <property type="entry name" value="Homeodomain-like_sf"/>
</dbReference>
<keyword evidence="1" id="KW-0678">Repressor</keyword>
<evidence type="ECO:0000259" key="6">
    <source>
        <dbReference type="PROSITE" id="PS50977"/>
    </source>
</evidence>
<dbReference type="InterPro" id="IPR039538">
    <property type="entry name" value="BetI_C"/>
</dbReference>
<dbReference type="EMBL" id="BCSX01000028">
    <property type="protein sequence ID" value="GAS89305.1"/>
    <property type="molecule type" value="Genomic_DNA"/>
</dbReference>
<keyword evidence="8" id="KW-1185">Reference proteome</keyword>
<evidence type="ECO:0000313" key="7">
    <source>
        <dbReference type="EMBL" id="GAS89305.1"/>
    </source>
</evidence>
<dbReference type="AlphaFoldDB" id="A0A100W0C8"/>
<evidence type="ECO:0000256" key="4">
    <source>
        <dbReference type="ARBA" id="ARBA00023163"/>
    </source>
</evidence>
<keyword evidence="3 5" id="KW-0238">DNA-binding</keyword>
<organism evidence="7 8">
    <name type="scientific">Mycolicibacterium brisbanense</name>
    <dbReference type="NCBI Taxonomy" id="146020"/>
    <lineage>
        <taxon>Bacteria</taxon>
        <taxon>Bacillati</taxon>
        <taxon>Actinomycetota</taxon>
        <taxon>Actinomycetes</taxon>
        <taxon>Mycobacteriales</taxon>
        <taxon>Mycobacteriaceae</taxon>
        <taxon>Mycolicibacterium</taxon>
    </lineage>
</organism>
<feature type="DNA-binding region" description="H-T-H motif" evidence="5">
    <location>
        <begin position="38"/>
        <end position="57"/>
    </location>
</feature>
<dbReference type="PANTHER" id="PTHR47506">
    <property type="entry name" value="TRANSCRIPTIONAL REGULATORY PROTEIN"/>
    <property type="match status" value="1"/>
</dbReference>
<evidence type="ECO:0000256" key="3">
    <source>
        <dbReference type="ARBA" id="ARBA00023125"/>
    </source>
</evidence>
<comment type="caution">
    <text evidence="7">The sequence shown here is derived from an EMBL/GenBank/DDBJ whole genome shotgun (WGS) entry which is preliminary data.</text>
</comment>
<proteinExistence type="predicted"/>
<dbReference type="InterPro" id="IPR001647">
    <property type="entry name" value="HTH_TetR"/>
</dbReference>
<protein>
    <submittedName>
        <fullName evidence="7">Transcriptional regulator</fullName>
    </submittedName>
</protein>
<dbReference type="Gene3D" id="1.10.357.10">
    <property type="entry name" value="Tetracycline Repressor, domain 2"/>
    <property type="match status" value="1"/>
</dbReference>
<dbReference type="SUPFAM" id="SSF46689">
    <property type="entry name" value="Homeodomain-like"/>
    <property type="match status" value="1"/>
</dbReference>
<dbReference type="RefSeq" id="WP_062829804.1">
    <property type="nucleotide sequence ID" value="NZ_BCSX01000028.1"/>
</dbReference>
<evidence type="ECO:0000313" key="8">
    <source>
        <dbReference type="Proteomes" id="UP000069620"/>
    </source>
</evidence>
<dbReference type="SUPFAM" id="SSF48498">
    <property type="entry name" value="Tetracyclin repressor-like, C-terminal domain"/>
    <property type="match status" value="1"/>
</dbReference>
<evidence type="ECO:0000256" key="2">
    <source>
        <dbReference type="ARBA" id="ARBA00023015"/>
    </source>
</evidence>
<reference evidence="8" key="1">
    <citation type="journal article" date="2016" name="Genome Announc.">
        <title>Draft Genome Sequences of Five Rapidly Growing Mycobacterium Species, M. thermoresistibile, M. fortuitum subsp. acetamidolyticum, M. canariasense, M. brisbanense, and M. novocastrense.</title>
        <authorList>
            <person name="Katahira K."/>
            <person name="Ogura Y."/>
            <person name="Gotoh Y."/>
            <person name="Hayashi T."/>
        </authorList>
    </citation>
    <scope>NUCLEOTIDE SEQUENCE [LARGE SCALE GENOMIC DNA]</scope>
    <source>
        <strain evidence="8">JCM15654</strain>
    </source>
</reference>
<dbReference type="PRINTS" id="PR00455">
    <property type="entry name" value="HTHTETR"/>
</dbReference>
<dbReference type="Pfam" id="PF13977">
    <property type="entry name" value="TetR_C_6"/>
    <property type="match status" value="1"/>
</dbReference>
<dbReference type="OrthoDB" id="9806334at2"/>
<dbReference type="GO" id="GO:0003677">
    <property type="term" value="F:DNA binding"/>
    <property type="evidence" value="ECO:0007669"/>
    <property type="project" value="UniProtKB-UniRule"/>
</dbReference>
<dbReference type="Proteomes" id="UP000069620">
    <property type="component" value="Unassembled WGS sequence"/>
</dbReference>
<dbReference type="Pfam" id="PF00440">
    <property type="entry name" value="TetR_N"/>
    <property type="match status" value="1"/>
</dbReference>
<dbReference type="PROSITE" id="PS50977">
    <property type="entry name" value="HTH_TETR_2"/>
    <property type="match status" value="1"/>
</dbReference>
<dbReference type="PANTHER" id="PTHR47506:SF1">
    <property type="entry name" value="HTH-TYPE TRANSCRIPTIONAL REGULATOR YJDC"/>
    <property type="match status" value="1"/>
</dbReference>
<keyword evidence="2" id="KW-0805">Transcription regulation</keyword>
<name>A0A100W0C8_9MYCO</name>
<sequence length="208" mass="22788">MADPSARRTQEERRGEAERRLISAAAELVAAVGPARVTLANVGERAGYSRGLATHHFGSKGALMQRLVETVTHQFRDAMFDRPGVDPLGELHTLIDIYFTVLGNPQPVNRARLVLWAEAVTNPSEEIRPAMVGADREFREEIEKRLQSAVAEGRFPASVDPHGLATVIIAMLRGVALQALIDDHVDLAAARSEIEQLVTARLTQESPR</sequence>
<evidence type="ECO:0000256" key="5">
    <source>
        <dbReference type="PROSITE-ProRule" id="PRU00335"/>
    </source>
</evidence>
<keyword evidence="4" id="KW-0804">Transcription</keyword>
<dbReference type="STRING" id="146020.RMCB_3401"/>
<accession>A0A100W0C8</accession>
<dbReference type="InterPro" id="IPR036271">
    <property type="entry name" value="Tet_transcr_reg_TetR-rel_C_sf"/>
</dbReference>
<reference evidence="8" key="2">
    <citation type="submission" date="2016-02" db="EMBL/GenBank/DDBJ databases">
        <title>Draft genome sequence of five rapidly growing Mycobacterium species.</title>
        <authorList>
            <person name="Katahira K."/>
            <person name="Gotou Y."/>
            <person name="Iida K."/>
            <person name="Ogura Y."/>
            <person name="Hayashi T."/>
        </authorList>
    </citation>
    <scope>NUCLEOTIDE SEQUENCE [LARGE SCALE GENOMIC DNA]</scope>
    <source>
        <strain evidence="8">JCM15654</strain>
    </source>
</reference>
<gene>
    <name evidence="7" type="ORF">RMCB_3401</name>
</gene>
<feature type="domain" description="HTH tetR-type" evidence="6">
    <location>
        <begin position="15"/>
        <end position="75"/>
    </location>
</feature>